<keyword evidence="2 4" id="KW-0997">Cell inner membrane</keyword>
<dbReference type="KEGG" id="brb:EH207_03705"/>
<dbReference type="NCBIfam" id="NF003439">
    <property type="entry name" value="PRK04968.1"/>
    <property type="match status" value="1"/>
</dbReference>
<keyword evidence="3 4" id="KW-0472">Membrane</keyword>
<gene>
    <name evidence="4" type="primary">syd</name>
    <name evidence="5" type="ORF">EH207_03705</name>
</gene>
<sequence>MDCEVTQALAAFTRRYIEFWQQETGHPPASAALYGVPSPCITETRAERVFWLPQPSSPALALDGVERALNISLHPDIHAFYTAQYAGDMTAQFDSHSCTLLQVWSEDDFIRIQENLIGHLLTQKRLKLSPTLFLATTESEMTMVSLCNVSGQILLEEFGTKRHQILVPTLAEFLSRLRPQRWAND</sequence>
<dbReference type="GO" id="GO:0009898">
    <property type="term" value="C:cytoplasmic side of plasma membrane"/>
    <property type="evidence" value="ECO:0007669"/>
    <property type="project" value="InterPro"/>
</dbReference>
<comment type="function">
    <text evidence="4">Interacts with the SecY protein in vivo. May bind preferentially to an uncomplexed state of SecY, thus functioning either as a chelating agent for excess SecY in the cell or as a regulatory factor that negatively controls the translocase function.</text>
</comment>
<dbReference type="Pfam" id="PF07348">
    <property type="entry name" value="Syd"/>
    <property type="match status" value="1"/>
</dbReference>
<name>A0A4P8QLF6_9GAMM</name>
<dbReference type="InterPro" id="IPR009948">
    <property type="entry name" value="Syd"/>
</dbReference>
<evidence type="ECO:0000256" key="1">
    <source>
        <dbReference type="ARBA" id="ARBA00022475"/>
    </source>
</evidence>
<proteinExistence type="inferred from homology"/>
<evidence type="ECO:0000256" key="3">
    <source>
        <dbReference type="ARBA" id="ARBA00023136"/>
    </source>
</evidence>
<evidence type="ECO:0000256" key="4">
    <source>
        <dbReference type="HAMAP-Rule" id="MF_01104"/>
    </source>
</evidence>
<evidence type="ECO:0000313" key="6">
    <source>
        <dbReference type="Proteomes" id="UP000299580"/>
    </source>
</evidence>
<organism evidence="5 6">
    <name type="scientific">Brenneria rubrifaciens</name>
    <dbReference type="NCBI Taxonomy" id="55213"/>
    <lineage>
        <taxon>Bacteria</taxon>
        <taxon>Pseudomonadati</taxon>
        <taxon>Pseudomonadota</taxon>
        <taxon>Gammaproteobacteria</taxon>
        <taxon>Enterobacterales</taxon>
        <taxon>Pectobacteriaceae</taxon>
        <taxon>Brenneria</taxon>
    </lineage>
</organism>
<dbReference type="EMBL" id="CP034035">
    <property type="protein sequence ID" value="QCR07717.1"/>
    <property type="molecule type" value="Genomic_DNA"/>
</dbReference>
<dbReference type="InterPro" id="IPR038228">
    <property type="entry name" value="Syd_sf"/>
</dbReference>
<dbReference type="HAMAP" id="MF_01104">
    <property type="entry name" value="Syd"/>
    <property type="match status" value="1"/>
</dbReference>
<evidence type="ECO:0000256" key="2">
    <source>
        <dbReference type="ARBA" id="ARBA00022519"/>
    </source>
</evidence>
<dbReference type="RefSeq" id="WP_137712786.1">
    <property type="nucleotide sequence ID" value="NZ_CP034035.1"/>
</dbReference>
<dbReference type="Proteomes" id="UP000299580">
    <property type="component" value="Chromosome"/>
</dbReference>
<keyword evidence="6" id="KW-1185">Reference proteome</keyword>
<keyword evidence="1 4" id="KW-1003">Cell membrane</keyword>
<comment type="similarity">
    <text evidence="4">Belongs to the Syd family.</text>
</comment>
<accession>A0A4P8QLF6</accession>
<protein>
    <recommendedName>
        <fullName evidence="4">Protein Syd</fullName>
    </recommendedName>
</protein>
<dbReference type="CDD" id="cd16323">
    <property type="entry name" value="Syd"/>
    <property type="match status" value="1"/>
</dbReference>
<dbReference type="OrthoDB" id="5599437at2"/>
<dbReference type="AlphaFoldDB" id="A0A4P8QLF6"/>
<dbReference type="Gene3D" id="3.40.1580.20">
    <property type="entry name" value="Syd protein"/>
    <property type="match status" value="1"/>
</dbReference>
<reference evidence="5 6" key="1">
    <citation type="submission" date="2018-11" db="EMBL/GenBank/DDBJ databases">
        <title>Genome sequences of Brenneria nigrifluens and Brenneria rubrifaciens.</title>
        <authorList>
            <person name="Poret-Peterson A.T."/>
            <person name="McClean A.E."/>
            <person name="Kluepfel D.A."/>
        </authorList>
    </citation>
    <scope>NUCLEOTIDE SEQUENCE [LARGE SCALE GENOMIC DNA]</scope>
    <source>
        <strain evidence="5 6">6D370</strain>
    </source>
</reference>
<comment type="subcellular location">
    <subcellularLocation>
        <location evidence="4">Cell inner membrane</location>
        <topology evidence="4">Peripheral membrane protein</topology>
        <orientation evidence="4">Cytoplasmic side</orientation>
    </subcellularLocation>
    <text evidence="4">Loosely associated with the cytoplasmic side of the inner membrane, probably via SecY.</text>
</comment>
<evidence type="ECO:0000313" key="5">
    <source>
        <dbReference type="EMBL" id="QCR07717.1"/>
    </source>
</evidence>